<evidence type="ECO:0000259" key="2">
    <source>
        <dbReference type="Pfam" id="PF14258"/>
    </source>
</evidence>
<dbReference type="EMBL" id="FOBB01000003">
    <property type="protein sequence ID" value="SEM04785.1"/>
    <property type="molecule type" value="Genomic_DNA"/>
</dbReference>
<dbReference type="OrthoDB" id="6381507at2"/>
<keyword evidence="1" id="KW-0732">Signal</keyword>
<evidence type="ECO:0000313" key="3">
    <source>
        <dbReference type="EMBL" id="SEM04785.1"/>
    </source>
</evidence>
<evidence type="ECO:0000313" key="4">
    <source>
        <dbReference type="Proteomes" id="UP000198984"/>
    </source>
</evidence>
<feature type="chain" id="PRO_5011760435" evidence="1">
    <location>
        <begin position="21"/>
        <end position="262"/>
    </location>
</feature>
<dbReference type="Proteomes" id="UP000198984">
    <property type="component" value="Unassembled WGS sequence"/>
</dbReference>
<proteinExistence type="predicted"/>
<dbReference type="STRING" id="573321.SAMN04488505_103232"/>
<reference evidence="3 4" key="1">
    <citation type="submission" date="2016-10" db="EMBL/GenBank/DDBJ databases">
        <authorList>
            <person name="de Groot N.N."/>
        </authorList>
    </citation>
    <scope>NUCLEOTIDE SEQUENCE [LARGE SCALE GENOMIC DNA]</scope>
    <source>
        <strain evidence="3 4">DSM 21039</strain>
    </source>
</reference>
<dbReference type="RefSeq" id="WP_089912646.1">
    <property type="nucleotide sequence ID" value="NZ_FOBB01000003.1"/>
</dbReference>
<feature type="domain" description="DUF4350" evidence="2">
    <location>
        <begin position="53"/>
        <end position="228"/>
    </location>
</feature>
<dbReference type="Pfam" id="PF14258">
    <property type="entry name" value="DUF4350"/>
    <property type="match status" value="1"/>
</dbReference>
<accession>A0A1H7V7F8</accession>
<gene>
    <name evidence="3" type="ORF">SAMN04488505_103232</name>
</gene>
<dbReference type="Gene3D" id="3.40.50.880">
    <property type="match status" value="1"/>
</dbReference>
<feature type="signal peptide" evidence="1">
    <location>
        <begin position="1"/>
        <end position="20"/>
    </location>
</feature>
<name>A0A1H7V7F8_9BACT</name>
<organism evidence="3 4">
    <name type="scientific">Chitinophaga rupis</name>
    <dbReference type="NCBI Taxonomy" id="573321"/>
    <lineage>
        <taxon>Bacteria</taxon>
        <taxon>Pseudomonadati</taxon>
        <taxon>Bacteroidota</taxon>
        <taxon>Chitinophagia</taxon>
        <taxon>Chitinophagales</taxon>
        <taxon>Chitinophagaceae</taxon>
        <taxon>Chitinophaga</taxon>
    </lineage>
</organism>
<keyword evidence="4" id="KW-1185">Reference proteome</keyword>
<dbReference type="GO" id="GO:0016787">
    <property type="term" value="F:hydrolase activity"/>
    <property type="evidence" value="ECO:0007669"/>
    <property type="project" value="UniProtKB-KW"/>
</dbReference>
<dbReference type="InterPro" id="IPR029062">
    <property type="entry name" value="Class_I_gatase-like"/>
</dbReference>
<sequence length="262" mass="28720">MKMVYTCMALACFHAAVLHAQEKTVTLDSYFNNEHRKNAAGEMESFHYKWEETGNNGYSKLGDAFKAQGATLNTLHEAPAAANLKSSAIYIIVDPDNAKESPTPNYIGKKDITAISQWVKAGGVLLLLANDSANTELTHFNELAAVFGLHFNDERINYVKDDAHFENGAIAVKDHPVFRTTKKIFMKDACSIRVQPPGKPLLTSGGATIIATTTYGKGTVVAVGDPWLYNEYVNGRLPAGYENDKAMTDLVTWLMTKAPAKK</sequence>
<dbReference type="SUPFAM" id="SSF52317">
    <property type="entry name" value="Class I glutamine amidotransferase-like"/>
    <property type="match status" value="1"/>
</dbReference>
<protein>
    <submittedName>
        <fullName evidence="3">Unsaturated rhamnogalacturonyl hydrolase</fullName>
    </submittedName>
</protein>
<keyword evidence="3" id="KW-0378">Hydrolase</keyword>
<evidence type="ECO:0000256" key="1">
    <source>
        <dbReference type="SAM" id="SignalP"/>
    </source>
</evidence>
<dbReference type="InterPro" id="IPR025646">
    <property type="entry name" value="DUF4350"/>
</dbReference>
<dbReference type="AlphaFoldDB" id="A0A1H7V7F8"/>